<keyword evidence="1" id="KW-0472">Membrane</keyword>
<dbReference type="Proteomes" id="UP001322138">
    <property type="component" value="Unassembled WGS sequence"/>
</dbReference>
<keyword evidence="3" id="KW-1185">Reference proteome</keyword>
<comment type="caution">
    <text evidence="2">The sequence shown here is derived from an EMBL/GenBank/DDBJ whole genome shotgun (WGS) entry which is preliminary data.</text>
</comment>
<evidence type="ECO:0000313" key="3">
    <source>
        <dbReference type="Proteomes" id="UP001322138"/>
    </source>
</evidence>
<feature type="transmembrane region" description="Helical" evidence="1">
    <location>
        <begin position="156"/>
        <end position="178"/>
    </location>
</feature>
<dbReference type="GeneID" id="87901962"/>
<dbReference type="Gene3D" id="1.20.120.1630">
    <property type="match status" value="1"/>
</dbReference>
<dbReference type="InterPro" id="IPR010721">
    <property type="entry name" value="UstE-like"/>
</dbReference>
<feature type="transmembrane region" description="Helical" evidence="1">
    <location>
        <begin position="53"/>
        <end position="71"/>
    </location>
</feature>
<evidence type="ECO:0000256" key="1">
    <source>
        <dbReference type="SAM" id="Phobius"/>
    </source>
</evidence>
<proteinExistence type="predicted"/>
<protein>
    <recommendedName>
        <fullName evidence="4">DUF1295 domain protein</fullName>
    </recommendedName>
</protein>
<dbReference type="PANTHER" id="PTHR32251">
    <property type="entry name" value="3-OXO-5-ALPHA-STEROID 4-DEHYDROGENASE"/>
    <property type="match status" value="1"/>
</dbReference>
<organism evidence="2 3">
    <name type="scientific">Podospora bellae-mahoneyi</name>
    <dbReference type="NCBI Taxonomy" id="2093777"/>
    <lineage>
        <taxon>Eukaryota</taxon>
        <taxon>Fungi</taxon>
        <taxon>Dikarya</taxon>
        <taxon>Ascomycota</taxon>
        <taxon>Pezizomycotina</taxon>
        <taxon>Sordariomycetes</taxon>
        <taxon>Sordariomycetidae</taxon>
        <taxon>Sordariales</taxon>
        <taxon>Podosporaceae</taxon>
        <taxon>Podospora</taxon>
    </lineage>
</organism>
<dbReference type="RefSeq" id="XP_062728527.1">
    <property type="nucleotide sequence ID" value="XM_062882480.1"/>
</dbReference>
<evidence type="ECO:0000313" key="2">
    <source>
        <dbReference type="EMBL" id="KAK4639551.1"/>
    </source>
</evidence>
<sequence length="363" mass="41698">MAFPTIKALEDCADFSKTVEPFIPQLYTLPSKVLDVIARREGLLDLYAETNPLISGFAISIVLGAIFLVAAEINRNYSQVDRAWSLLPTIYIAHFNAWARLAGIPSQRLDAALFFSAAWSARLTFNYWRKGGYSVGSEDYRWEIIRQYVPKAAFHVFNWTFISFIQSILLFALAAPAYPILLASQFEPNLTSSDIAYTSVELLLILTEWIADQQQWEFQSAKQQYRKTAKVPSGFKRDDLDRGFITTGLWSYSRHPNFACEQTIWFVLYQWSCYATRNLYSWAGVGPSFLIMLFQGSTWLTELITAGKYPEYKAYQRQVGMFAPTWITGYKVPPAKAPKVIRTSEIAKQIEEKERRKQKQKQK</sequence>
<dbReference type="Pfam" id="PF06966">
    <property type="entry name" value="DUF1295"/>
    <property type="match status" value="1"/>
</dbReference>
<dbReference type="EMBL" id="JAFFGZ010000009">
    <property type="protein sequence ID" value="KAK4639551.1"/>
    <property type="molecule type" value="Genomic_DNA"/>
</dbReference>
<reference evidence="2 3" key="1">
    <citation type="journal article" date="2023" name="bioRxiv">
        <title>High-quality genome assemblies of four members of thePodospora anserinaspecies complex.</title>
        <authorList>
            <person name="Ament-Velasquez S.L."/>
            <person name="Vogan A.A."/>
            <person name="Wallerman O."/>
            <person name="Hartmann F."/>
            <person name="Gautier V."/>
            <person name="Silar P."/>
            <person name="Giraud T."/>
            <person name="Johannesson H."/>
        </authorList>
    </citation>
    <scope>NUCLEOTIDE SEQUENCE [LARGE SCALE GENOMIC DNA]</scope>
    <source>
        <strain evidence="2 3">CBS 112042</strain>
    </source>
</reference>
<dbReference type="PANTHER" id="PTHR32251:SF23">
    <property type="entry name" value="3-OXO-5-ALPHA-STEROID 4-DEHYDROGENASE (DUF1295)"/>
    <property type="match status" value="1"/>
</dbReference>
<gene>
    <name evidence="2" type="ORF">QC761_709270</name>
</gene>
<keyword evidence="1" id="KW-1133">Transmembrane helix</keyword>
<keyword evidence="1" id="KW-0812">Transmembrane</keyword>
<accession>A0ABR0F6D0</accession>
<name>A0ABR0F6D0_9PEZI</name>
<evidence type="ECO:0008006" key="4">
    <source>
        <dbReference type="Google" id="ProtNLM"/>
    </source>
</evidence>